<dbReference type="RefSeq" id="WP_369857850.1">
    <property type="nucleotide sequence ID" value="NZ_JBBKTX010000005.1"/>
</dbReference>
<evidence type="ECO:0000256" key="1">
    <source>
        <dbReference type="SAM" id="SignalP"/>
    </source>
</evidence>
<reference evidence="2 3" key="1">
    <citation type="submission" date="2024-03" db="EMBL/GenBank/DDBJ databases">
        <title>High-quality draft genome sequence of Oceanobacter sp. wDCs-4.</title>
        <authorList>
            <person name="Dong C."/>
        </authorList>
    </citation>
    <scope>NUCLEOTIDE SEQUENCE [LARGE SCALE GENOMIC DNA]</scope>
    <source>
        <strain evidence="3">wDCs-4</strain>
    </source>
</reference>
<comment type="caution">
    <text evidence="2">The sequence shown here is derived from an EMBL/GenBank/DDBJ whole genome shotgun (WGS) entry which is preliminary data.</text>
</comment>
<evidence type="ECO:0000313" key="3">
    <source>
        <dbReference type="Proteomes" id="UP001620597"/>
    </source>
</evidence>
<dbReference type="Pfam" id="PF19577">
    <property type="entry name" value="DcaP"/>
    <property type="match status" value="1"/>
</dbReference>
<organism evidence="2 3">
    <name type="scientific">Oceanobacter antarcticus</name>
    <dbReference type="NCBI Taxonomy" id="3133425"/>
    <lineage>
        <taxon>Bacteria</taxon>
        <taxon>Pseudomonadati</taxon>
        <taxon>Pseudomonadota</taxon>
        <taxon>Gammaproteobacteria</taxon>
        <taxon>Oceanospirillales</taxon>
        <taxon>Oceanospirillaceae</taxon>
        <taxon>Oceanobacter</taxon>
    </lineage>
</organism>
<dbReference type="Proteomes" id="UP001620597">
    <property type="component" value="Unassembled WGS sequence"/>
</dbReference>
<accession>A0ABW8NFV7</accession>
<feature type="signal peptide" evidence="1">
    <location>
        <begin position="1"/>
        <end position="26"/>
    </location>
</feature>
<proteinExistence type="predicted"/>
<dbReference type="Gene3D" id="2.40.160.10">
    <property type="entry name" value="Porin"/>
    <property type="match status" value="1"/>
</dbReference>
<dbReference type="SUPFAM" id="SSF56935">
    <property type="entry name" value="Porins"/>
    <property type="match status" value="1"/>
</dbReference>
<name>A0ABW8NFV7_9GAMM</name>
<sequence>MKYPCTSIALILAGQTLTLASPFAFADSTATDTPEALQQRLTALEHDVETLRQRALVSSDKGALVIGDTHLTIGGYVRGDLVYTDHGVNGKNALLGAPYVKAADDSQSQRLDMTARESRLYIKTRTMAGDKPLSTHLEADFYGSDGTETVSNSHGLRLRHAYGSWGNLLIGQTWSTFMDLAALGDLNAFGQHASAIFVRQTQVRYTQPFSGGSLMLALENPEDGGDDNKTPDLVVRINADGRWGHASLGAVSRELSDGVDHQRASALSLTAKFPLGSSDDVRLQYNQGALGRYMGLGSYPNEDTARPRLQGFDSWGASLALRHVWSPALASTLMMSRTGANDDAAEGGIDTTKSLHANLMWTATAKVRFGAELAKWNVATMSSGEAVEKSMKALQLSTRFMF</sequence>
<gene>
    <name evidence="2" type="ORF">WG929_05350</name>
</gene>
<dbReference type="InterPro" id="IPR045748">
    <property type="entry name" value="DcaP"/>
</dbReference>
<protein>
    <submittedName>
        <fullName evidence="2">DcaP family trimeric outer membrane transporter</fullName>
    </submittedName>
</protein>
<feature type="chain" id="PRO_5046284130" evidence="1">
    <location>
        <begin position="27"/>
        <end position="402"/>
    </location>
</feature>
<evidence type="ECO:0000313" key="2">
    <source>
        <dbReference type="EMBL" id="MFK4751834.1"/>
    </source>
</evidence>
<keyword evidence="3" id="KW-1185">Reference proteome</keyword>
<dbReference type="EMBL" id="JBBKTX010000005">
    <property type="protein sequence ID" value="MFK4751834.1"/>
    <property type="molecule type" value="Genomic_DNA"/>
</dbReference>
<keyword evidence="1" id="KW-0732">Signal</keyword>
<dbReference type="InterPro" id="IPR023614">
    <property type="entry name" value="Porin_dom_sf"/>
</dbReference>